<protein>
    <submittedName>
        <fullName evidence="1">Uncharacterized protein</fullName>
    </submittedName>
</protein>
<organism evidence="1 2">
    <name type="scientific">Salix koriyanagi</name>
    <dbReference type="NCBI Taxonomy" id="2511006"/>
    <lineage>
        <taxon>Eukaryota</taxon>
        <taxon>Viridiplantae</taxon>
        <taxon>Streptophyta</taxon>
        <taxon>Embryophyta</taxon>
        <taxon>Tracheophyta</taxon>
        <taxon>Spermatophyta</taxon>
        <taxon>Magnoliopsida</taxon>
        <taxon>eudicotyledons</taxon>
        <taxon>Gunneridae</taxon>
        <taxon>Pentapetalae</taxon>
        <taxon>rosids</taxon>
        <taxon>fabids</taxon>
        <taxon>Malpighiales</taxon>
        <taxon>Salicaceae</taxon>
        <taxon>Saliceae</taxon>
        <taxon>Salix</taxon>
    </lineage>
</organism>
<sequence>MIILSHFMSIYHLLSRLNKMNNYRIKIHYQITTL</sequence>
<proteinExistence type="predicted"/>
<dbReference type="Proteomes" id="UP001151752">
    <property type="component" value="Chromosome 5"/>
</dbReference>
<accession>A0A9Q0P5C3</accession>
<reference evidence="1" key="1">
    <citation type="submission" date="2022-11" db="EMBL/GenBank/DDBJ databases">
        <authorList>
            <person name="Hyden B.L."/>
            <person name="Feng K."/>
            <person name="Yates T."/>
            <person name="Jawdy S."/>
            <person name="Smart L.B."/>
            <person name="Muchero W."/>
        </authorList>
    </citation>
    <scope>NUCLEOTIDE SEQUENCE</scope>
    <source>
        <tissue evidence="1">Shoot tip</tissue>
    </source>
</reference>
<comment type="caution">
    <text evidence="1">The sequence shown here is derived from an EMBL/GenBank/DDBJ whole genome shotgun (WGS) entry which is preliminary data.</text>
</comment>
<reference evidence="1" key="2">
    <citation type="journal article" date="2023" name="Int. J. Mol. Sci.">
        <title>De Novo Assembly and Annotation of 11 Diverse Shrub Willow (Salix) Genomes Reveals Novel Gene Organization in Sex-Linked Regions.</title>
        <authorList>
            <person name="Hyden B."/>
            <person name="Feng K."/>
            <person name="Yates T.B."/>
            <person name="Jawdy S."/>
            <person name="Cereghino C."/>
            <person name="Smart L.B."/>
            <person name="Muchero W."/>
        </authorList>
    </citation>
    <scope>NUCLEOTIDE SEQUENCE</scope>
    <source>
        <tissue evidence="1">Shoot tip</tissue>
    </source>
</reference>
<gene>
    <name evidence="1" type="ORF">OIU74_020193</name>
</gene>
<dbReference type="EMBL" id="JAPFFM010000020">
    <property type="protein sequence ID" value="KAJ6681879.1"/>
    <property type="molecule type" value="Genomic_DNA"/>
</dbReference>
<keyword evidence="2" id="KW-1185">Reference proteome</keyword>
<evidence type="ECO:0000313" key="2">
    <source>
        <dbReference type="Proteomes" id="UP001151752"/>
    </source>
</evidence>
<name>A0A9Q0P5C3_9ROSI</name>
<evidence type="ECO:0000313" key="1">
    <source>
        <dbReference type="EMBL" id="KAJ6681879.1"/>
    </source>
</evidence>
<dbReference type="AlphaFoldDB" id="A0A9Q0P5C3"/>